<keyword evidence="3" id="KW-0378">Hydrolase</keyword>
<dbReference type="CDD" id="cd16277">
    <property type="entry name" value="metallo-hydrolase-like_MBL-fold"/>
    <property type="match status" value="1"/>
</dbReference>
<evidence type="ECO:0000256" key="4">
    <source>
        <dbReference type="ARBA" id="ARBA00022833"/>
    </source>
</evidence>
<evidence type="ECO:0000256" key="3">
    <source>
        <dbReference type="ARBA" id="ARBA00022801"/>
    </source>
</evidence>
<dbReference type="GO" id="GO:0016787">
    <property type="term" value="F:hydrolase activity"/>
    <property type="evidence" value="ECO:0007669"/>
    <property type="project" value="UniProtKB-KW"/>
</dbReference>
<organism evidence="6 7">
    <name type="scientific">Pantoea allii</name>
    <dbReference type="NCBI Taxonomy" id="574096"/>
    <lineage>
        <taxon>Bacteria</taxon>
        <taxon>Pseudomonadati</taxon>
        <taxon>Pseudomonadota</taxon>
        <taxon>Gammaproteobacteria</taxon>
        <taxon>Enterobacterales</taxon>
        <taxon>Erwiniaceae</taxon>
        <taxon>Pantoea</taxon>
    </lineage>
</organism>
<dbReference type="SMART" id="SM00849">
    <property type="entry name" value="Lactamase_B"/>
    <property type="match status" value="1"/>
</dbReference>
<dbReference type="SUPFAM" id="SSF56281">
    <property type="entry name" value="Metallo-hydrolase/oxidoreductase"/>
    <property type="match status" value="1"/>
</dbReference>
<protein>
    <submittedName>
        <fullName evidence="6">Metallo-beta-lactamase superfamily protein</fullName>
    </submittedName>
</protein>
<dbReference type="Gene3D" id="3.60.15.10">
    <property type="entry name" value="Ribonuclease Z/Hydroxyacylglutathione hydrolase-like"/>
    <property type="match status" value="1"/>
</dbReference>
<proteinExistence type="inferred from homology"/>
<dbReference type="InterPro" id="IPR036866">
    <property type="entry name" value="RibonucZ/Hydroxyglut_hydro"/>
</dbReference>
<dbReference type="EMBL" id="QGHF01000001">
    <property type="protein sequence ID" value="PWL00647.1"/>
    <property type="molecule type" value="Genomic_DNA"/>
</dbReference>
<evidence type="ECO:0000259" key="5">
    <source>
        <dbReference type="SMART" id="SM00849"/>
    </source>
</evidence>
<comment type="caution">
    <text evidence="6">The sequence shown here is derived from an EMBL/GenBank/DDBJ whole genome shotgun (WGS) entry which is preliminary data.</text>
</comment>
<keyword evidence="2" id="KW-0479">Metal-binding</keyword>
<evidence type="ECO:0000313" key="7">
    <source>
        <dbReference type="Proteomes" id="UP000245981"/>
    </source>
</evidence>
<dbReference type="OrthoDB" id="5443440at2"/>
<dbReference type="AlphaFoldDB" id="A0A2V2BFU8"/>
<accession>A0A2V2BFU8</accession>
<dbReference type="STRING" id="574096.HA38_21760"/>
<dbReference type="RefSeq" id="WP_109716283.1">
    <property type="nucleotide sequence ID" value="NZ_QGHF01000001.1"/>
</dbReference>
<reference evidence="6 7" key="1">
    <citation type="submission" date="2018-05" db="EMBL/GenBank/DDBJ databases">
        <title>Genomic Encyclopedia of Type Strains, Phase IV (KMG-V): Genome sequencing to study the core and pangenomes of soil and plant-associated prokaryotes.</title>
        <authorList>
            <person name="Whitman W."/>
        </authorList>
    </citation>
    <scope>NUCLEOTIDE SEQUENCE [LARGE SCALE GENOMIC DNA]</scope>
    <source>
        <strain evidence="6 7">PNA 200-10</strain>
    </source>
</reference>
<comment type="similarity">
    <text evidence="1">Belongs to the metallo-beta-lactamase superfamily.</text>
</comment>
<sequence>MKHKSIYRVGDCEVFKVPELEASLSVSMLYPDQPLDSLSPENISLSVHSWIVRTPGATLVIDTASGNGRERPGSPLSHQLDTPYEHRFRETGIDPDEVDFVLITHLHGDHVGWNTHQVEGKWTPFFRNARYYCSDIGLKNWQNDPARQTLLEDSINPVIEAGLLETLDMTTKPILAELLRFVPTPGHSHDHASIILHSAGEYALFTGDLMHNELQVRQPHLASRFCADADQAEVQRRWAMQWAADHQALCFSSHFAQSSAGYLNKTANGFEWRFV</sequence>
<dbReference type="InterPro" id="IPR051013">
    <property type="entry name" value="MBL_superfamily_lactonases"/>
</dbReference>
<gene>
    <name evidence="6" type="ORF">C7431_101459</name>
</gene>
<keyword evidence="4" id="KW-0862">Zinc</keyword>
<dbReference type="PANTHER" id="PTHR42978">
    <property type="entry name" value="QUORUM-QUENCHING LACTONASE YTNP-RELATED-RELATED"/>
    <property type="match status" value="1"/>
</dbReference>
<evidence type="ECO:0000256" key="2">
    <source>
        <dbReference type="ARBA" id="ARBA00022723"/>
    </source>
</evidence>
<dbReference type="Proteomes" id="UP000245981">
    <property type="component" value="Unassembled WGS sequence"/>
</dbReference>
<evidence type="ECO:0000256" key="1">
    <source>
        <dbReference type="ARBA" id="ARBA00007749"/>
    </source>
</evidence>
<dbReference type="GO" id="GO:0046872">
    <property type="term" value="F:metal ion binding"/>
    <property type="evidence" value="ECO:0007669"/>
    <property type="project" value="UniProtKB-KW"/>
</dbReference>
<dbReference type="PANTHER" id="PTHR42978:SF6">
    <property type="entry name" value="QUORUM-QUENCHING LACTONASE YTNP-RELATED"/>
    <property type="match status" value="1"/>
</dbReference>
<evidence type="ECO:0000313" key="6">
    <source>
        <dbReference type="EMBL" id="PWL00647.1"/>
    </source>
</evidence>
<dbReference type="InterPro" id="IPR001279">
    <property type="entry name" value="Metallo-B-lactamas"/>
</dbReference>
<dbReference type="Pfam" id="PF00753">
    <property type="entry name" value="Lactamase_B"/>
    <property type="match status" value="1"/>
</dbReference>
<name>A0A2V2BFU8_9GAMM</name>
<feature type="domain" description="Metallo-beta-lactamase" evidence="5">
    <location>
        <begin position="46"/>
        <end position="254"/>
    </location>
</feature>